<reference evidence="2" key="1">
    <citation type="journal article" date="2023" name="G3 (Bethesda)">
        <title>Genome assembly and association tests identify interacting loci associated with vigor, precocity, and sex in interspecific pistachio rootstocks.</title>
        <authorList>
            <person name="Palmer W."/>
            <person name="Jacygrad E."/>
            <person name="Sagayaradj S."/>
            <person name="Cavanaugh K."/>
            <person name="Han R."/>
            <person name="Bertier L."/>
            <person name="Beede B."/>
            <person name="Kafkas S."/>
            <person name="Golino D."/>
            <person name="Preece J."/>
            <person name="Michelmore R."/>
        </authorList>
    </citation>
    <scope>NUCLEOTIDE SEQUENCE [LARGE SCALE GENOMIC DNA]</scope>
</reference>
<organism evidence="1 2">
    <name type="scientific">Pistacia integerrima</name>
    <dbReference type="NCBI Taxonomy" id="434235"/>
    <lineage>
        <taxon>Eukaryota</taxon>
        <taxon>Viridiplantae</taxon>
        <taxon>Streptophyta</taxon>
        <taxon>Embryophyta</taxon>
        <taxon>Tracheophyta</taxon>
        <taxon>Spermatophyta</taxon>
        <taxon>Magnoliopsida</taxon>
        <taxon>eudicotyledons</taxon>
        <taxon>Gunneridae</taxon>
        <taxon>Pentapetalae</taxon>
        <taxon>rosids</taxon>
        <taxon>malvids</taxon>
        <taxon>Sapindales</taxon>
        <taxon>Anacardiaceae</taxon>
        <taxon>Pistacia</taxon>
    </lineage>
</organism>
<protein>
    <submittedName>
        <fullName evidence="1">Uncharacterized protein</fullName>
    </submittedName>
</protein>
<dbReference type="Proteomes" id="UP001163603">
    <property type="component" value="Chromosome 10"/>
</dbReference>
<keyword evidence="2" id="KW-1185">Reference proteome</keyword>
<comment type="caution">
    <text evidence="1">The sequence shown here is derived from an EMBL/GenBank/DDBJ whole genome shotgun (WGS) entry which is preliminary data.</text>
</comment>
<proteinExistence type="predicted"/>
<accession>A0ACC0XZ54</accession>
<evidence type="ECO:0000313" key="2">
    <source>
        <dbReference type="Proteomes" id="UP001163603"/>
    </source>
</evidence>
<gene>
    <name evidence="1" type="ORF">Pint_06898</name>
</gene>
<name>A0ACC0XZ54_9ROSI</name>
<evidence type="ECO:0000313" key="1">
    <source>
        <dbReference type="EMBL" id="KAJ0025740.1"/>
    </source>
</evidence>
<dbReference type="EMBL" id="CM047745">
    <property type="protein sequence ID" value="KAJ0025740.1"/>
    <property type="molecule type" value="Genomic_DNA"/>
</dbReference>
<sequence length="208" mass="24164">MEEYLQYMKTLRYQMSEVEDQTAKVTVEEQMLITTINSMENDLVSAKSDTKLLREEAEKMNKEKGQICAQILAKQRKIASLESDSSTLNQTMELIQQERVSSSKKIVEKRAYYTQVAEDIKLKLKQQQDWFEFDRTREMTEHKSVKGKRDEQMAETEGKCGIDNNNFMDNKSSEARETLMANLVSAKDKLDEIAQKTLKLVQENKKVT</sequence>